<proteinExistence type="inferred from homology"/>
<keyword evidence="3" id="KW-0808">Transferase</keyword>
<evidence type="ECO:0000313" key="6">
    <source>
        <dbReference type="Proteomes" id="UP000029385"/>
    </source>
</evidence>
<dbReference type="PANTHER" id="PTHR43179:SF12">
    <property type="entry name" value="GALACTOFURANOSYLTRANSFERASE GLFT2"/>
    <property type="match status" value="1"/>
</dbReference>
<feature type="domain" description="Glycosyltransferase 2-like" evidence="4">
    <location>
        <begin position="5"/>
        <end position="181"/>
    </location>
</feature>
<dbReference type="InterPro" id="IPR029044">
    <property type="entry name" value="Nucleotide-diphossugar_trans"/>
</dbReference>
<dbReference type="eggNOG" id="COG1216">
    <property type="taxonomic scope" value="Bacteria"/>
</dbReference>
<name>A0A091BFL5_9GAMM</name>
<dbReference type="InterPro" id="IPR001173">
    <property type="entry name" value="Glyco_trans_2-like"/>
</dbReference>
<sequence>MSFPTVVVPVFNALAELDACLASLTRTLPRDVPVLIADDASSDPQVATLARAWCERSGGQARYVRREVNLGFPANCNAAFAETGDADVVLFNSDAVATPGWLAQIVRCAASDARIATITPWSNNAEICSFPRFLENNPAPAPADADRLAEAAASLPVHEYPELPTAVGFCMFVRRAALRQVGGFDAATFGRGYGEENDFCRRVAAMGWRNVLCDGAYVVHAGNASFGPLGQGPGGENLQRLLARWPDYHELVARFILADPLRPLRDRLAERLLQIERGGPQRDLFG</sequence>
<protein>
    <recommendedName>
        <fullName evidence="4">Glycosyltransferase 2-like domain-containing protein</fullName>
    </recommendedName>
</protein>
<keyword evidence="2" id="KW-0328">Glycosyltransferase</keyword>
<dbReference type="Proteomes" id="UP000029385">
    <property type="component" value="Unassembled WGS sequence"/>
</dbReference>
<dbReference type="STRING" id="1121015.GCA_000420545_02531"/>
<evidence type="ECO:0000259" key="4">
    <source>
        <dbReference type="Pfam" id="PF00535"/>
    </source>
</evidence>
<evidence type="ECO:0000256" key="2">
    <source>
        <dbReference type="ARBA" id="ARBA00022676"/>
    </source>
</evidence>
<evidence type="ECO:0000313" key="5">
    <source>
        <dbReference type="EMBL" id="KFN43180.1"/>
    </source>
</evidence>
<accession>A0A091BFL5</accession>
<gene>
    <name evidence="5" type="ORF">N789_11500</name>
</gene>
<organism evidence="5 6">
    <name type="scientific">Arenimonas oryziterrae DSM 21050 = YC6267</name>
    <dbReference type="NCBI Taxonomy" id="1121015"/>
    <lineage>
        <taxon>Bacteria</taxon>
        <taxon>Pseudomonadati</taxon>
        <taxon>Pseudomonadota</taxon>
        <taxon>Gammaproteobacteria</taxon>
        <taxon>Lysobacterales</taxon>
        <taxon>Lysobacteraceae</taxon>
        <taxon>Arenimonas</taxon>
    </lineage>
</organism>
<dbReference type="GO" id="GO:0016757">
    <property type="term" value="F:glycosyltransferase activity"/>
    <property type="evidence" value="ECO:0007669"/>
    <property type="project" value="UniProtKB-KW"/>
</dbReference>
<comment type="similarity">
    <text evidence="1">Belongs to the glycosyltransferase 2 family.</text>
</comment>
<comment type="caution">
    <text evidence="5">The sequence shown here is derived from an EMBL/GenBank/DDBJ whole genome shotgun (WGS) entry which is preliminary data.</text>
</comment>
<dbReference type="EMBL" id="AVCI01000006">
    <property type="protein sequence ID" value="KFN43180.1"/>
    <property type="molecule type" value="Genomic_DNA"/>
</dbReference>
<dbReference type="Gene3D" id="3.90.550.10">
    <property type="entry name" value="Spore Coat Polysaccharide Biosynthesis Protein SpsA, Chain A"/>
    <property type="match status" value="1"/>
</dbReference>
<dbReference type="Pfam" id="PF00535">
    <property type="entry name" value="Glycos_transf_2"/>
    <property type="match status" value="1"/>
</dbReference>
<dbReference type="OrthoDB" id="5123492at2"/>
<dbReference type="PATRIC" id="fig|1121015.4.peg.1778"/>
<evidence type="ECO:0000256" key="3">
    <source>
        <dbReference type="ARBA" id="ARBA00022679"/>
    </source>
</evidence>
<dbReference type="SUPFAM" id="SSF53448">
    <property type="entry name" value="Nucleotide-diphospho-sugar transferases"/>
    <property type="match status" value="1"/>
</dbReference>
<dbReference type="AlphaFoldDB" id="A0A091BFL5"/>
<keyword evidence="6" id="KW-1185">Reference proteome</keyword>
<reference evidence="5 6" key="1">
    <citation type="submission" date="2013-09" db="EMBL/GenBank/DDBJ databases">
        <title>Genome sequencing of Arenimonas oryziterrae.</title>
        <authorList>
            <person name="Chen F."/>
            <person name="Wang G."/>
        </authorList>
    </citation>
    <scope>NUCLEOTIDE SEQUENCE [LARGE SCALE GENOMIC DNA]</scope>
    <source>
        <strain evidence="5 6">YC6267</strain>
    </source>
</reference>
<dbReference type="RefSeq" id="WP_022970137.1">
    <property type="nucleotide sequence ID" value="NZ_ATVD01000005.1"/>
</dbReference>
<evidence type="ECO:0000256" key="1">
    <source>
        <dbReference type="ARBA" id="ARBA00006739"/>
    </source>
</evidence>
<dbReference type="PANTHER" id="PTHR43179">
    <property type="entry name" value="RHAMNOSYLTRANSFERASE WBBL"/>
    <property type="match status" value="1"/>
</dbReference>